<evidence type="ECO:0000313" key="2">
    <source>
        <dbReference type="Proteomes" id="UP000829447"/>
    </source>
</evidence>
<gene>
    <name evidence="1" type="ORF">PGIGA_G00067120</name>
</gene>
<evidence type="ECO:0000313" key="1">
    <source>
        <dbReference type="EMBL" id="MCI4386825.1"/>
    </source>
</evidence>
<proteinExistence type="predicted"/>
<sequence>MHWTRRLSRRAMKRSDSAFFSGQTKHGVSRLSERAELTELVRNRMQHLGLHTGFKDVTNLTASDVMNRVNLGYLQGELNDQQNSLSYVLVNPGPDTPLQLHDVVFLIRPDPLAHIPDENTTRTSQS</sequence>
<dbReference type="Proteomes" id="UP000829447">
    <property type="component" value="Linkage Group LG15"/>
</dbReference>
<comment type="caution">
    <text evidence="1">The sequence shown here is derived from an EMBL/GenBank/DDBJ whole genome shotgun (WGS) entry which is preliminary data.</text>
</comment>
<name>A0ACC5X6S0_PANGG</name>
<keyword evidence="2" id="KW-1185">Reference proteome</keyword>
<organism evidence="1 2">
    <name type="scientific">Pangasianodon gigas</name>
    <name type="common">Mekong giant catfish</name>
    <name type="synonym">Pangasius gigas</name>
    <dbReference type="NCBI Taxonomy" id="30993"/>
    <lineage>
        <taxon>Eukaryota</taxon>
        <taxon>Metazoa</taxon>
        <taxon>Chordata</taxon>
        <taxon>Craniata</taxon>
        <taxon>Vertebrata</taxon>
        <taxon>Euteleostomi</taxon>
        <taxon>Actinopterygii</taxon>
        <taxon>Neopterygii</taxon>
        <taxon>Teleostei</taxon>
        <taxon>Ostariophysi</taxon>
        <taxon>Siluriformes</taxon>
        <taxon>Pangasiidae</taxon>
        <taxon>Pangasianodon</taxon>
    </lineage>
</organism>
<reference evidence="1 2" key="1">
    <citation type="journal article" date="2022" name="bioRxiv">
        <title>An ancient truncated duplication of the anti-Mullerian hormone receptor type 2 gene is a potential conserved master sex determinant in the Pangasiidae catfish family.</title>
        <authorList>
            <person name="Wen M."/>
            <person name="Pan Q."/>
            <person name="Jouanno E."/>
            <person name="Montfort J."/>
            <person name="Zahm M."/>
            <person name="Cabau C."/>
            <person name="Klopp C."/>
            <person name="Iampietro C."/>
            <person name="Roques C."/>
            <person name="Bouchez O."/>
            <person name="Castinel A."/>
            <person name="Donnadieu C."/>
            <person name="Parrinello H."/>
            <person name="Poncet C."/>
            <person name="Belmonte E."/>
            <person name="Gautier V."/>
            <person name="Avarre J.-C."/>
            <person name="Dugue R."/>
            <person name="Gustiano R."/>
            <person name="Ha T.T.T."/>
            <person name="Campet M."/>
            <person name="Sriphairoj K."/>
            <person name="Ribolli J."/>
            <person name="de Almeida F.L."/>
            <person name="Desvignes T."/>
            <person name="Postlethwait J.H."/>
            <person name="Bucao C.F."/>
            <person name="Robinson-Rechavi M."/>
            <person name="Bobe J."/>
            <person name="Herpin A."/>
            <person name="Guiguen Y."/>
        </authorList>
    </citation>
    <scope>NUCLEOTIDE SEQUENCE [LARGE SCALE GENOMIC DNA]</scope>
    <source>
        <strain evidence="1">YG-Dec2019</strain>
    </source>
</reference>
<dbReference type="EMBL" id="CM040468">
    <property type="protein sequence ID" value="MCI4386825.1"/>
    <property type="molecule type" value="Genomic_DNA"/>
</dbReference>
<accession>A0ACC5X6S0</accession>
<protein>
    <submittedName>
        <fullName evidence="1">Uncharacterized protein</fullName>
    </submittedName>
</protein>